<reference evidence="4" key="1">
    <citation type="journal article" date="2020" name="Nature">
        <title>Giant virus diversity and host interactions through global metagenomics.</title>
        <authorList>
            <person name="Schulz F."/>
            <person name="Roux S."/>
            <person name="Paez-Espino D."/>
            <person name="Jungbluth S."/>
            <person name="Walsh D.A."/>
            <person name="Denef V.J."/>
            <person name="McMahon K.D."/>
            <person name="Konstantinidis K.T."/>
            <person name="Eloe-Fadrosh E.A."/>
            <person name="Kyrpides N.C."/>
            <person name="Woyke T."/>
        </authorList>
    </citation>
    <scope>NUCLEOTIDE SEQUENCE</scope>
    <source>
        <strain evidence="4">GVMAG-M-3300027963-41</strain>
    </source>
</reference>
<dbReference type="PANTHER" id="PTHR43861">
    <property type="entry name" value="TRANS-ACONITATE 2-METHYLTRANSFERASE-RELATED"/>
    <property type="match status" value="1"/>
</dbReference>
<keyword evidence="2" id="KW-0472">Membrane</keyword>
<dbReference type="CDD" id="cd02440">
    <property type="entry name" value="AdoMet_MTases"/>
    <property type="match status" value="1"/>
</dbReference>
<accession>A0A6C0LRC2</accession>
<evidence type="ECO:0000259" key="3">
    <source>
        <dbReference type="Pfam" id="PF13649"/>
    </source>
</evidence>
<keyword evidence="2" id="KW-1133">Transmembrane helix</keyword>
<evidence type="ECO:0000256" key="1">
    <source>
        <dbReference type="ARBA" id="ARBA00022679"/>
    </source>
</evidence>
<dbReference type="Gene3D" id="3.40.50.150">
    <property type="entry name" value="Vaccinia Virus protein VP39"/>
    <property type="match status" value="1"/>
</dbReference>
<keyword evidence="2" id="KW-0812">Transmembrane</keyword>
<dbReference type="InterPro" id="IPR041698">
    <property type="entry name" value="Methyltransf_25"/>
</dbReference>
<dbReference type="SUPFAM" id="SSF53335">
    <property type="entry name" value="S-adenosyl-L-methionine-dependent methyltransferases"/>
    <property type="match status" value="1"/>
</dbReference>
<dbReference type="InterPro" id="IPR029063">
    <property type="entry name" value="SAM-dependent_MTases_sf"/>
</dbReference>
<dbReference type="AlphaFoldDB" id="A0A6C0LRC2"/>
<dbReference type="GO" id="GO:0016740">
    <property type="term" value="F:transferase activity"/>
    <property type="evidence" value="ECO:0007669"/>
    <property type="project" value="UniProtKB-KW"/>
</dbReference>
<sequence>MSSKWFNGRIDALDTIQIVLVVIISILLANYLYIRWMMTGNRITELDDIEAFANPDDSPEANIVVLGNETLYDKFYAKIYDTIVDGSVRQKQEVGLSLIWAKGYRPEAKTIEVLDIGSGTGGDVEEFRKEGVGKIIGMDASDAMVAVARKKFPKNDYRVKEAENIGSFAASEFNLVTMYYFTYYYLRDRDQVFRNIFNWLQPGGCLVIHLVNRDKFDPILESASPFVAFSVQKYAKERITRSKVTFDKFEYEADFSLDDNRAEFREEFRFKDSKKMRRQIHHLRMPKMDEVVAEVEANGFTFKQFIDLTPIGYEYQYLFCFVR</sequence>
<organism evidence="4">
    <name type="scientific">viral metagenome</name>
    <dbReference type="NCBI Taxonomy" id="1070528"/>
    <lineage>
        <taxon>unclassified sequences</taxon>
        <taxon>metagenomes</taxon>
        <taxon>organismal metagenomes</taxon>
    </lineage>
</organism>
<evidence type="ECO:0000313" key="4">
    <source>
        <dbReference type="EMBL" id="QHU31842.1"/>
    </source>
</evidence>
<evidence type="ECO:0000256" key="2">
    <source>
        <dbReference type="SAM" id="Phobius"/>
    </source>
</evidence>
<dbReference type="Pfam" id="PF13649">
    <property type="entry name" value="Methyltransf_25"/>
    <property type="match status" value="1"/>
</dbReference>
<name>A0A6C0LRC2_9ZZZZ</name>
<keyword evidence="1" id="KW-0808">Transferase</keyword>
<dbReference type="EMBL" id="MN740533">
    <property type="protein sequence ID" value="QHU31842.1"/>
    <property type="molecule type" value="Genomic_DNA"/>
</dbReference>
<feature type="domain" description="Methyltransferase" evidence="3">
    <location>
        <begin position="113"/>
        <end position="204"/>
    </location>
</feature>
<protein>
    <recommendedName>
        <fullName evidence="3">Methyltransferase domain-containing protein</fullName>
    </recommendedName>
</protein>
<proteinExistence type="predicted"/>
<feature type="transmembrane region" description="Helical" evidence="2">
    <location>
        <begin position="15"/>
        <end position="34"/>
    </location>
</feature>